<dbReference type="AlphaFoldDB" id="A0A4R6ID94"/>
<evidence type="ECO:0000313" key="3">
    <source>
        <dbReference type="Proteomes" id="UP000295499"/>
    </source>
</evidence>
<reference evidence="2 3" key="1">
    <citation type="submission" date="2019-03" db="EMBL/GenBank/DDBJ databases">
        <title>Genomic Encyclopedia of Archaeal and Bacterial Type Strains, Phase II (KMG-II): from individual species to whole genera.</title>
        <authorList>
            <person name="Goeker M."/>
        </authorList>
    </citation>
    <scope>NUCLEOTIDE SEQUENCE [LARGE SCALE GENOMIC DNA]</scope>
    <source>
        <strain evidence="2 3">DSM 19034</strain>
    </source>
</reference>
<protein>
    <submittedName>
        <fullName evidence="2">Uncharacterized protein</fullName>
    </submittedName>
</protein>
<keyword evidence="1" id="KW-0812">Transmembrane</keyword>
<feature type="transmembrane region" description="Helical" evidence="1">
    <location>
        <begin position="30"/>
        <end position="51"/>
    </location>
</feature>
<keyword evidence="1" id="KW-1133">Transmembrane helix</keyword>
<gene>
    <name evidence="2" type="ORF">CLV32_3993</name>
</gene>
<evidence type="ECO:0000313" key="2">
    <source>
        <dbReference type="EMBL" id="TDO20233.1"/>
    </source>
</evidence>
<keyword evidence="3" id="KW-1185">Reference proteome</keyword>
<accession>A0A4R6ID94</accession>
<dbReference type="EMBL" id="SNWM01000005">
    <property type="protein sequence ID" value="TDO20233.1"/>
    <property type="molecule type" value="Genomic_DNA"/>
</dbReference>
<organism evidence="2 3">
    <name type="scientific">Pedobacter duraquae</name>
    <dbReference type="NCBI Taxonomy" id="425511"/>
    <lineage>
        <taxon>Bacteria</taxon>
        <taxon>Pseudomonadati</taxon>
        <taxon>Bacteroidota</taxon>
        <taxon>Sphingobacteriia</taxon>
        <taxon>Sphingobacteriales</taxon>
        <taxon>Sphingobacteriaceae</taxon>
        <taxon>Pedobacter</taxon>
    </lineage>
</organism>
<dbReference type="Proteomes" id="UP000295499">
    <property type="component" value="Unassembled WGS sequence"/>
</dbReference>
<evidence type="ECO:0000256" key="1">
    <source>
        <dbReference type="SAM" id="Phobius"/>
    </source>
</evidence>
<keyword evidence="1" id="KW-0472">Membrane</keyword>
<feature type="transmembrane region" description="Helical" evidence="1">
    <location>
        <begin position="104"/>
        <end position="122"/>
    </location>
</feature>
<comment type="caution">
    <text evidence="2">The sequence shown here is derived from an EMBL/GenBank/DDBJ whole genome shotgun (WGS) entry which is preliminary data.</text>
</comment>
<sequence length="127" mass="14647">MMSFDQLVSYFLPAVMRQNKTHPQHDEFRVIVSSALFAIPLMFLFPVFLLLLHKPVVGYFINDILLIIMLISIKVYGHYRIPMTITALATYFIIYGWISDSGLIYSSNVAILHIYLLAAVWADRKYG</sequence>
<name>A0A4R6ID94_9SPHI</name>
<proteinExistence type="predicted"/>
<feature type="transmembrane region" description="Helical" evidence="1">
    <location>
        <begin position="81"/>
        <end position="98"/>
    </location>
</feature>
<dbReference type="RefSeq" id="WP_133558608.1">
    <property type="nucleotide sequence ID" value="NZ_SNWM01000005.1"/>
</dbReference>